<organism evidence="3 4">
    <name type="scientific">Pisum sativum</name>
    <name type="common">Garden pea</name>
    <name type="synonym">Lathyrus oleraceus</name>
    <dbReference type="NCBI Taxonomy" id="3888"/>
    <lineage>
        <taxon>Eukaryota</taxon>
        <taxon>Viridiplantae</taxon>
        <taxon>Streptophyta</taxon>
        <taxon>Embryophyta</taxon>
        <taxon>Tracheophyta</taxon>
        <taxon>Spermatophyta</taxon>
        <taxon>Magnoliopsida</taxon>
        <taxon>eudicotyledons</taxon>
        <taxon>Gunneridae</taxon>
        <taxon>Pentapetalae</taxon>
        <taxon>rosids</taxon>
        <taxon>fabids</taxon>
        <taxon>Fabales</taxon>
        <taxon>Fabaceae</taxon>
        <taxon>Papilionoideae</taxon>
        <taxon>50 kb inversion clade</taxon>
        <taxon>NPAAA clade</taxon>
        <taxon>Hologalegina</taxon>
        <taxon>IRL clade</taxon>
        <taxon>Fabeae</taxon>
        <taxon>Lathyrus</taxon>
    </lineage>
</organism>
<dbReference type="Gramene" id="Psat01G0561000-T1">
    <property type="protein sequence ID" value="KAI5448250.1"/>
    <property type="gene ID" value="KIW84_015610"/>
</dbReference>
<dbReference type="Proteomes" id="UP001058974">
    <property type="component" value="Chromosome 1"/>
</dbReference>
<reference evidence="3 4" key="1">
    <citation type="journal article" date="2022" name="Nat. Genet.">
        <title>Improved pea reference genome and pan-genome highlight genomic features and evolutionary characteristics.</title>
        <authorList>
            <person name="Yang T."/>
            <person name="Liu R."/>
            <person name="Luo Y."/>
            <person name="Hu S."/>
            <person name="Wang D."/>
            <person name="Wang C."/>
            <person name="Pandey M.K."/>
            <person name="Ge S."/>
            <person name="Xu Q."/>
            <person name="Li N."/>
            <person name="Li G."/>
            <person name="Huang Y."/>
            <person name="Saxena R.K."/>
            <person name="Ji Y."/>
            <person name="Li M."/>
            <person name="Yan X."/>
            <person name="He Y."/>
            <person name="Liu Y."/>
            <person name="Wang X."/>
            <person name="Xiang C."/>
            <person name="Varshney R.K."/>
            <person name="Ding H."/>
            <person name="Gao S."/>
            <person name="Zong X."/>
        </authorList>
    </citation>
    <scope>NUCLEOTIDE SEQUENCE [LARGE SCALE GENOMIC DNA]</scope>
    <source>
        <strain evidence="3 4">cv. Zhongwan 6</strain>
    </source>
</reference>
<dbReference type="Pfam" id="PF22936">
    <property type="entry name" value="Pol_BBD"/>
    <property type="match status" value="1"/>
</dbReference>
<name>A0A9D5BRA8_PEA</name>
<protein>
    <recommendedName>
        <fullName evidence="2">Retrovirus-related Pol polyprotein from transposon TNT 1-94-like beta-barrel domain-containing protein</fullName>
    </recommendedName>
</protein>
<feature type="region of interest" description="Disordered" evidence="1">
    <location>
        <begin position="1"/>
        <end position="45"/>
    </location>
</feature>
<evidence type="ECO:0000313" key="3">
    <source>
        <dbReference type="EMBL" id="KAI5448250.1"/>
    </source>
</evidence>
<feature type="compositionally biased region" description="Basic residues" evidence="1">
    <location>
        <begin position="28"/>
        <end position="37"/>
    </location>
</feature>
<feature type="domain" description="Retrovirus-related Pol polyprotein from transposon TNT 1-94-like beta-barrel" evidence="2">
    <location>
        <begin position="55"/>
        <end position="132"/>
    </location>
</feature>
<proteinExistence type="predicted"/>
<comment type="caution">
    <text evidence="3">The sequence shown here is derived from an EMBL/GenBank/DDBJ whole genome shotgun (WGS) entry which is preliminary data.</text>
</comment>
<gene>
    <name evidence="3" type="ORF">KIW84_015610</name>
</gene>
<accession>A0A9D5BRA8</accession>
<sequence>MNEKSSGTFEQALKAQTNVRNEGPVQRRPNHFQRGHSSKGNWRNSQTNLCQSTRDTCSNNHLSGNKELFSNLDESFRNVVKLDDNSKLQVLGKGKIAIRLKDGYLNYISDVLYVPSICQNLLSVGQLAEKGYDLNFNKRGCTINDAEICLIANTDMSRNCLFPMNIKYSANMCCKIVSTDDNWV</sequence>
<evidence type="ECO:0000256" key="1">
    <source>
        <dbReference type="SAM" id="MobiDB-lite"/>
    </source>
</evidence>
<dbReference type="InterPro" id="IPR054722">
    <property type="entry name" value="PolX-like_BBD"/>
</dbReference>
<evidence type="ECO:0000259" key="2">
    <source>
        <dbReference type="Pfam" id="PF22936"/>
    </source>
</evidence>
<dbReference type="AlphaFoldDB" id="A0A9D5BRA8"/>
<evidence type="ECO:0000313" key="4">
    <source>
        <dbReference type="Proteomes" id="UP001058974"/>
    </source>
</evidence>
<dbReference type="EMBL" id="JAMSHJ010000001">
    <property type="protein sequence ID" value="KAI5448250.1"/>
    <property type="molecule type" value="Genomic_DNA"/>
</dbReference>
<keyword evidence="4" id="KW-1185">Reference proteome</keyword>
<feature type="compositionally biased region" description="Polar residues" evidence="1">
    <location>
        <begin position="1"/>
        <end position="20"/>
    </location>
</feature>